<dbReference type="NCBIfam" id="NF046101">
    <property type="entry name" value="PA3496_fam"/>
    <property type="match status" value="1"/>
</dbReference>
<dbReference type="Proteomes" id="UP000323708">
    <property type="component" value="Unassembled WGS sequence"/>
</dbReference>
<evidence type="ECO:0000256" key="1">
    <source>
        <dbReference type="SAM" id="MobiDB-lite"/>
    </source>
</evidence>
<accession>A0A5B0WZI9</accession>
<reference evidence="2 3" key="1">
    <citation type="submission" date="2019-09" db="EMBL/GenBank/DDBJ databases">
        <authorList>
            <person name="Chen X.-Y."/>
        </authorList>
    </citation>
    <scope>NUCLEOTIDE SEQUENCE [LARGE SCALE GENOMIC DNA]</scope>
    <source>
        <strain evidence="2 3">NY5</strain>
    </source>
</reference>
<sequence length="73" mass="8597">MAERNQEPATSDSFDDVFEPMLGDLSDEEFDELAPAISGKQRLAEKRRRAEQRLEEKRLRDELGYYDLELDDF</sequence>
<comment type="caution">
    <text evidence="2">The sequence shown here is derived from an EMBL/GenBank/DDBJ whole genome shotgun (WGS) entry which is preliminary data.</text>
</comment>
<dbReference type="EMBL" id="VTUX01000004">
    <property type="protein sequence ID" value="KAA1191768.1"/>
    <property type="molecule type" value="Genomic_DNA"/>
</dbReference>
<evidence type="ECO:0000313" key="2">
    <source>
        <dbReference type="EMBL" id="KAA1191768.1"/>
    </source>
</evidence>
<gene>
    <name evidence="2" type="ORF">F0M18_09535</name>
</gene>
<dbReference type="RefSeq" id="WP_149611203.1">
    <property type="nucleotide sequence ID" value="NZ_VTUX01000004.1"/>
</dbReference>
<evidence type="ECO:0000313" key="3">
    <source>
        <dbReference type="Proteomes" id="UP000323708"/>
    </source>
</evidence>
<name>A0A5B0WZI9_9GAMM</name>
<protein>
    <submittedName>
        <fullName evidence="2">Uncharacterized protein</fullName>
    </submittedName>
</protein>
<organism evidence="2 3">
    <name type="scientific">Pseudohalioglobus sediminis</name>
    <dbReference type="NCBI Taxonomy" id="2606449"/>
    <lineage>
        <taxon>Bacteria</taxon>
        <taxon>Pseudomonadati</taxon>
        <taxon>Pseudomonadota</taxon>
        <taxon>Gammaproteobacteria</taxon>
        <taxon>Cellvibrionales</taxon>
        <taxon>Halieaceae</taxon>
        <taxon>Pseudohalioglobus</taxon>
    </lineage>
</organism>
<dbReference type="AlphaFoldDB" id="A0A5B0WZI9"/>
<keyword evidence="3" id="KW-1185">Reference proteome</keyword>
<proteinExistence type="predicted"/>
<feature type="region of interest" description="Disordered" evidence="1">
    <location>
        <begin position="1"/>
        <end position="21"/>
    </location>
</feature>
<dbReference type="InterPro" id="IPR058059">
    <property type="entry name" value="PA3496-like"/>
</dbReference>